<dbReference type="PANTHER" id="PTHR33593">
    <property type="entry name" value="DUF1442 FAMILY PROTEIN"/>
    <property type="match status" value="1"/>
</dbReference>
<reference evidence="1 2" key="1">
    <citation type="submission" date="2020-10" db="EMBL/GenBank/DDBJ databases">
        <title>Plant Genome Project.</title>
        <authorList>
            <person name="Zhang R.-G."/>
        </authorList>
    </citation>
    <scope>NUCLEOTIDE SEQUENCE [LARGE SCALE GENOMIC DNA]</scope>
    <source>
        <strain evidence="1">FAFU-HL-1</strain>
        <tissue evidence="1">Leaf</tissue>
    </source>
</reference>
<accession>A0A835N7W5</accession>
<dbReference type="PANTHER" id="PTHR33593:SF28">
    <property type="entry name" value="ANKYRIN REPEAT_KH DOMAIN PROTEIN (DUF1442)"/>
    <property type="match status" value="1"/>
</dbReference>
<keyword evidence="2" id="KW-1185">Reference proteome</keyword>
<gene>
    <name evidence="1" type="ORF">SADUNF_Sadunf02G0123700</name>
</gene>
<protein>
    <submittedName>
        <fullName evidence="1">Uncharacterized protein</fullName>
    </submittedName>
</protein>
<dbReference type="OrthoDB" id="685237at2759"/>
<dbReference type="Pfam" id="PF07279">
    <property type="entry name" value="DUF1442"/>
    <property type="match status" value="1"/>
</dbReference>
<sequence length="260" mass="28452">MAAGWNAKLIVESWSKGGPTSIGLSVAAKHTCGRAVPDEGSRLEYVKAMHDAGMRETEILVGVAEEDTHFGMTAVQNRWEFAVTSRPTTATLAVDLEWEDETASNDAAADEECDEADETAAIEPQDRVMSTGAVAIEGAAARKHGDATGNNEAVTVTAAIRDDSELGESNLVDSNMLPNGRVESESSNLQQVRHQPKPQKFPKGSPMAKKSFLPSLSSAFYMVYPPKHWKTQNGLLVWVVFRTKHKRKRSKNWTAQLNRK</sequence>
<dbReference type="Proteomes" id="UP000657918">
    <property type="component" value="Unassembled WGS sequence"/>
</dbReference>
<evidence type="ECO:0000313" key="2">
    <source>
        <dbReference type="Proteomes" id="UP000657918"/>
    </source>
</evidence>
<dbReference type="AlphaFoldDB" id="A0A835N7W5"/>
<name>A0A835N7W5_9ROSI</name>
<evidence type="ECO:0000313" key="1">
    <source>
        <dbReference type="EMBL" id="KAF9687733.1"/>
    </source>
</evidence>
<dbReference type="EMBL" id="JADGMS010000002">
    <property type="protein sequence ID" value="KAF9687733.1"/>
    <property type="molecule type" value="Genomic_DNA"/>
</dbReference>
<dbReference type="InterPro" id="IPR009902">
    <property type="entry name" value="DUF1442"/>
</dbReference>
<organism evidence="1 2">
    <name type="scientific">Salix dunnii</name>
    <dbReference type="NCBI Taxonomy" id="1413687"/>
    <lineage>
        <taxon>Eukaryota</taxon>
        <taxon>Viridiplantae</taxon>
        <taxon>Streptophyta</taxon>
        <taxon>Embryophyta</taxon>
        <taxon>Tracheophyta</taxon>
        <taxon>Spermatophyta</taxon>
        <taxon>Magnoliopsida</taxon>
        <taxon>eudicotyledons</taxon>
        <taxon>Gunneridae</taxon>
        <taxon>Pentapetalae</taxon>
        <taxon>rosids</taxon>
        <taxon>fabids</taxon>
        <taxon>Malpighiales</taxon>
        <taxon>Salicaceae</taxon>
        <taxon>Saliceae</taxon>
        <taxon>Salix</taxon>
    </lineage>
</organism>
<comment type="caution">
    <text evidence="1">The sequence shown here is derived from an EMBL/GenBank/DDBJ whole genome shotgun (WGS) entry which is preliminary data.</text>
</comment>
<proteinExistence type="predicted"/>